<name>A0ABP0KHN7_9DINO</name>
<accession>A0ABP0KHN7</accession>
<dbReference type="Proteomes" id="UP001642484">
    <property type="component" value="Unassembled WGS sequence"/>
</dbReference>
<evidence type="ECO:0000256" key="1">
    <source>
        <dbReference type="SAM" id="MobiDB-lite"/>
    </source>
</evidence>
<comment type="caution">
    <text evidence="2">The sequence shown here is derived from an EMBL/GenBank/DDBJ whole genome shotgun (WGS) entry which is preliminary data.</text>
</comment>
<feature type="compositionally biased region" description="Basic and acidic residues" evidence="1">
    <location>
        <begin position="451"/>
        <end position="471"/>
    </location>
</feature>
<reference evidence="2 3" key="1">
    <citation type="submission" date="2024-02" db="EMBL/GenBank/DDBJ databases">
        <authorList>
            <person name="Chen Y."/>
            <person name="Shah S."/>
            <person name="Dougan E. K."/>
            <person name="Thang M."/>
            <person name="Chan C."/>
        </authorList>
    </citation>
    <scope>NUCLEOTIDE SEQUENCE [LARGE SCALE GENOMIC DNA]</scope>
</reference>
<keyword evidence="3" id="KW-1185">Reference proteome</keyword>
<organism evidence="2 3">
    <name type="scientific">Durusdinium trenchii</name>
    <dbReference type="NCBI Taxonomy" id="1381693"/>
    <lineage>
        <taxon>Eukaryota</taxon>
        <taxon>Sar</taxon>
        <taxon>Alveolata</taxon>
        <taxon>Dinophyceae</taxon>
        <taxon>Suessiales</taxon>
        <taxon>Symbiodiniaceae</taxon>
        <taxon>Durusdinium</taxon>
    </lineage>
</organism>
<protein>
    <recommendedName>
        <fullName evidence="4">OTU domain-containing protein</fullName>
    </recommendedName>
</protein>
<dbReference type="EMBL" id="CAXAMN010008668">
    <property type="protein sequence ID" value="CAK9026147.1"/>
    <property type="molecule type" value="Genomic_DNA"/>
</dbReference>
<evidence type="ECO:0008006" key="4">
    <source>
        <dbReference type="Google" id="ProtNLM"/>
    </source>
</evidence>
<evidence type="ECO:0000313" key="3">
    <source>
        <dbReference type="Proteomes" id="UP001642484"/>
    </source>
</evidence>
<feature type="region of interest" description="Disordered" evidence="1">
    <location>
        <begin position="38"/>
        <end position="136"/>
    </location>
</feature>
<proteinExistence type="predicted"/>
<feature type="compositionally biased region" description="Basic and acidic residues" evidence="1">
    <location>
        <begin position="423"/>
        <end position="443"/>
    </location>
</feature>
<sequence length="1569" mass="175643">MGELCLFHLVSLRKLPGAEKLVEAKPIQTETTAVPLKAEKVKNAKPTNPDEGMEPACPPVSIKPEPTANVKPKSPAEKKDPVTVKPAPKVNVKTDPLKKEPVTVKTEPTVSTPPKPKSKKAKVDIKLESSGARQSEASLALESRMLAYAEKVSHMGEYLSVLDLAVMATADCVDARIVLDSLSKPLEAVSLEEYFTGIVPGSSPGSIFSLSGNPDKIWTFILTNASFEPGSGVAAINHFVPAVSESCVGERIFQSLVNVAKANSELHVAECASESLRLEEELLEAMQKDPGNADLHDHKMQLMDDMNDQLQRAQSWERFRQRCVASSLLPMDVPGDGNCLIWSYIALGKDVFLNDDDHECLNPSSQESLALAQTIRKELQMSWGELRKFAVWQNLFKVLITDEGPATPRKRPKEKAMTSPKTPPEKASWKKQKPDVKVVETHSKAPGWKKNLPEMKLKAPPKKDRESQKDAEDAEIEVPEAQDSAVIVEHKPEGMRRVRTCKKKKLTNLQTKLKGLRRYLAHVGISYSKWQPLHWRMSGTKKAGQCKNGLWTDWLNSFVAKKENEENCEACKHLLSHYGYSQETANKWMAGLEWDDCDEQETKDDHADLVPDKAAEAAETEVKQEPEETAQDLTVEALMRTVDLYCEVIPRTLGMKQLVPARCSLCTSKKQYDGKVFDLHSYKPKDALFFTSQHCGGQQHRRLLAERKLQDKDKLTKDGPEKTPCQALSLIDESHLLHENVAKCALKKLAAETLFAKIFETEEQQRKRLDAAKEDVLWHRHRSSVEKIFSFEGYQLQQWVRSTFLSTRYDQRNAEFKSFMDLVVTPCLSANLATANQHRPILLQAQVSFEHFLSSPSVDELEKIRVMIAQASLTGKLESNPLFQGLILSCLRVAEREQAGLSLQGQIGKASIMYSEAARELASEAGRTLCLASRGNAHLLKLFGAHTKPFGKKNVYKSLQDASLPLPFNALDIDGRLSSNLQLIDQLLSAMTNTSGRRLVAAFDSTYLLQTICQHIDEAGHVSLVGAPWSATEKGVAAQELTEDFDIARAKKATDMFTILAWDPCSKEHFPLSPLQLPLHCAETDSMTILKIMDRFLYEASDLVVGVIFDAASQHQALRRLLFGTPTSEDLKLVSDPSFRFFNRLSYLELPENPLPRLPIKYAMFEGECYLALPGVYYMITSNEGEQLEMRAVPWHCRGALLFSVTTALLYSPCVHQSMSTTDRLQNALSGFLVWDLWMLLAARLERSHANAELDVESFIRTAAVQTLKQVKDKLASKAAKVVKEAAPEFQDNDAESDNEQAMAARNPQLEAYALWGRNQKDLCNHALSRVSDLIQGADDKASDMEEPQPSDPSAVDADMNMSRLAEEEKKQVLTEIAEDDGNLHPGLVTTIWKGGKKKRVTPLACEIGSLAAFRVVKLEHCSRKEHEMVDQFYVTLTGTSLAMIQDSKKMVAGEWRMEASARVISHKVKEKAKAPVKSTIKKKKALIENIEKNYSRCASAAGQTRTGILQKAPKFFSYSFTTRNRLVWARKVYTHLQQIRAQLSSSPPVRTMWLRWIRDLCEFRDETE</sequence>
<feature type="compositionally biased region" description="Low complexity" evidence="1">
    <location>
        <begin position="103"/>
        <end position="112"/>
    </location>
</feature>
<feature type="region of interest" description="Disordered" evidence="1">
    <location>
        <begin position="403"/>
        <end position="478"/>
    </location>
</feature>
<evidence type="ECO:0000313" key="2">
    <source>
        <dbReference type="EMBL" id="CAK9026147.1"/>
    </source>
</evidence>
<gene>
    <name evidence="2" type="ORF">CCMP2556_LOCUS16258</name>
</gene>